<dbReference type="SUPFAM" id="SSF110916">
    <property type="entry name" value="Peptidyl-tRNA hydrolase domain-like"/>
    <property type="match status" value="1"/>
</dbReference>
<feature type="region of interest" description="Disordered" evidence="5">
    <location>
        <begin position="335"/>
        <end position="566"/>
    </location>
</feature>
<comment type="subcellular location">
    <subcellularLocation>
        <location evidence="1">Secreted</location>
    </subcellularLocation>
</comment>
<evidence type="ECO:0000313" key="7">
    <source>
        <dbReference type="EMBL" id="KAF0302806.1"/>
    </source>
</evidence>
<evidence type="ECO:0000256" key="3">
    <source>
        <dbReference type="ARBA" id="ARBA00022559"/>
    </source>
</evidence>
<dbReference type="PROSITE" id="PS50292">
    <property type="entry name" value="PEROXIDASE_3"/>
    <property type="match status" value="1"/>
</dbReference>
<keyword evidence="4" id="KW-0325">Glycoprotein</keyword>
<dbReference type="Gene3D" id="1.10.640.10">
    <property type="entry name" value="Haem peroxidase domain superfamily, animal type"/>
    <property type="match status" value="3"/>
</dbReference>
<dbReference type="InterPro" id="IPR010255">
    <property type="entry name" value="Haem_peroxidase_sf"/>
</dbReference>
<keyword evidence="8" id="KW-1185">Reference proteome</keyword>
<dbReference type="GO" id="GO:0020037">
    <property type="term" value="F:heme binding"/>
    <property type="evidence" value="ECO:0007669"/>
    <property type="project" value="InterPro"/>
</dbReference>
<dbReference type="GO" id="GO:0003747">
    <property type="term" value="F:translation release factor activity"/>
    <property type="evidence" value="ECO:0007669"/>
    <property type="project" value="InterPro"/>
</dbReference>
<organism evidence="7 8">
    <name type="scientific">Amphibalanus amphitrite</name>
    <name type="common">Striped barnacle</name>
    <name type="synonym">Balanus amphitrite</name>
    <dbReference type="NCBI Taxonomy" id="1232801"/>
    <lineage>
        <taxon>Eukaryota</taxon>
        <taxon>Metazoa</taxon>
        <taxon>Ecdysozoa</taxon>
        <taxon>Arthropoda</taxon>
        <taxon>Crustacea</taxon>
        <taxon>Multicrustacea</taxon>
        <taxon>Cirripedia</taxon>
        <taxon>Thoracica</taxon>
        <taxon>Thoracicalcarea</taxon>
        <taxon>Balanomorpha</taxon>
        <taxon>Balanoidea</taxon>
        <taxon>Balanidae</taxon>
        <taxon>Amphibalaninae</taxon>
        <taxon>Amphibalanus</taxon>
    </lineage>
</organism>
<sequence length="1070" mass="116023">MAVLRRSASASALLSELEERLSAAARRPGPEEADLTELTTAAGGDPAVQQEVGRIGLQRLHTVQAVGNQTTLSLERILAESETVDDAGYRIPGCVPAPETHCDRSAAAYRTLGGHCTNLKSPLMGRALTGLGRLASPTFGDQIFFTPRSLDVNGSPLPDAEKAGMPVVHQNIPQSPNLWTSTLSEYLSLDLSRVAPFRLSDGREPACCVENHPACLPLRVADRCVSFVRALPAPELDCVMRPAAPLSAASSYLDLETLYGSSEEAGRRLRTLSGGRLRDDRGLLDEVPELIVDLDNQLQGSSEDVLLRRRRWANGADRENVAEIAPDAEVRLVTSHSLRRKGRQNPGNGNGNGNGNNGNGNDDDDGEKGDKGDKGDPGEKGMQGEKGDTGEKGMQGEKGMDGEKGMQGDKGDPGEKGMKGEPGMKGEMGEKGMQGDKGDLGEKGMQGDKGDMGDKGDTGEKGMKGEPGMKGDMGEKGEMGEKGDMGEKGMKGEQGMKGDMGEKGMQGEKGEQGMKGEPGEKGMQGEKGDPGMDGEKGMKGEVGEKGDQGEMGMKGETGEKGMKGETGVQGMKGEQGEMGSKGDKGDLGPVGAKGAMGKAGVMGPIGRPGPRGPPGRVRVAIPNRYGLHEPRRLWAPEPRSSTIPRPSSSSSPDQLNRVLLREHNRVAEALRRNHPLWEDERLFQTARRVVIAHWQHITYREYLPHVLGPDAARAVSLAPKDEYDVDPTVSVEFAAAAFRFWQRPRPVTKRQVVSGIGSSAAFLAMLHGTEGKPANNEDSAAKELAAVEVLRGRDLGLPSYTAIRQLCSGQSVAGWTDLEAVFERRELEGLRTIYSSPDDIDLWVGGMLERRAPSAKVGPTFQCVIADQFRRLREGDRLFYERSLSGEQLREVRKASLARLLCDNEEGRTAAAPLVLEPPTERNKITPCSSKAIPEVDLSQELEISYSRSGGPGGQNVNKLNTKVDVRFHVATASWLPQEAKDGLLQKYRSRISRDGYLLVRSERTRSQHLNMADALDRIRYLVTDVLQKPKEASPESIEKHRRLHERATRERLREKRHRSAMKRQNTVDL</sequence>
<dbReference type="Gene3D" id="3.30.160.20">
    <property type="match status" value="1"/>
</dbReference>
<accession>A0A6A4W666</accession>
<proteinExistence type="predicted"/>
<feature type="region of interest" description="Disordered" evidence="5">
    <location>
        <begin position="631"/>
        <end position="654"/>
    </location>
</feature>
<dbReference type="PANTHER" id="PTHR11475">
    <property type="entry name" value="OXIDASE/PEROXIDASE"/>
    <property type="match status" value="1"/>
</dbReference>
<feature type="compositionally biased region" description="Basic and acidic residues" evidence="5">
    <location>
        <begin position="368"/>
        <end position="548"/>
    </location>
</feature>
<feature type="compositionally biased region" description="Basic and acidic residues" evidence="5">
    <location>
        <begin position="1030"/>
        <end position="1039"/>
    </location>
</feature>
<protein>
    <submittedName>
        <fullName evidence="7">Collagen-like protein 7</fullName>
    </submittedName>
</protein>
<evidence type="ECO:0000313" key="8">
    <source>
        <dbReference type="Proteomes" id="UP000440578"/>
    </source>
</evidence>
<dbReference type="Pfam" id="PF00472">
    <property type="entry name" value="RF-1"/>
    <property type="match status" value="1"/>
</dbReference>
<feature type="compositionally biased region" description="Low complexity" evidence="5">
    <location>
        <begin position="636"/>
        <end position="652"/>
    </location>
</feature>
<dbReference type="Proteomes" id="UP000440578">
    <property type="component" value="Unassembled WGS sequence"/>
</dbReference>
<dbReference type="GO" id="GO:0005576">
    <property type="term" value="C:extracellular region"/>
    <property type="evidence" value="ECO:0007669"/>
    <property type="project" value="UniProtKB-SubCell"/>
</dbReference>
<dbReference type="PANTHER" id="PTHR11475:SF4">
    <property type="entry name" value="CHORION PEROXIDASE"/>
    <property type="match status" value="1"/>
</dbReference>
<keyword evidence="3" id="KW-0575">Peroxidase</keyword>
<dbReference type="EMBL" id="VIIS01001008">
    <property type="protein sequence ID" value="KAF0302806.1"/>
    <property type="molecule type" value="Genomic_DNA"/>
</dbReference>
<dbReference type="PROSITE" id="PS00745">
    <property type="entry name" value="RF_PROK_I"/>
    <property type="match status" value="1"/>
</dbReference>
<feature type="region of interest" description="Disordered" evidence="5">
    <location>
        <begin position="1030"/>
        <end position="1070"/>
    </location>
</feature>
<feature type="compositionally biased region" description="Gly residues" evidence="5">
    <location>
        <begin position="348"/>
        <end position="358"/>
    </location>
</feature>
<evidence type="ECO:0000259" key="6">
    <source>
        <dbReference type="PROSITE" id="PS00745"/>
    </source>
</evidence>
<comment type="caution">
    <text evidence="7">The sequence shown here is derived from an EMBL/GenBank/DDBJ whole genome shotgun (WGS) entry which is preliminary data.</text>
</comment>
<name>A0A6A4W666_AMPAM</name>
<dbReference type="InterPro" id="IPR019791">
    <property type="entry name" value="Haem_peroxidase_animal"/>
</dbReference>
<evidence type="ECO:0000256" key="2">
    <source>
        <dbReference type="ARBA" id="ARBA00022525"/>
    </source>
</evidence>
<dbReference type="GO" id="GO:0004601">
    <property type="term" value="F:peroxidase activity"/>
    <property type="evidence" value="ECO:0007669"/>
    <property type="project" value="UniProtKB-KW"/>
</dbReference>
<keyword evidence="7" id="KW-0176">Collagen</keyword>
<dbReference type="OrthoDB" id="823504at2759"/>
<dbReference type="Pfam" id="PF03098">
    <property type="entry name" value="An_peroxidase"/>
    <property type="match status" value="3"/>
</dbReference>
<feature type="region of interest" description="Disordered" evidence="5">
    <location>
        <begin position="22"/>
        <end position="46"/>
    </location>
</feature>
<reference evidence="7 8" key="1">
    <citation type="submission" date="2019-07" db="EMBL/GenBank/DDBJ databases">
        <title>Draft genome assembly of a fouling barnacle, Amphibalanus amphitrite (Darwin, 1854): The first reference genome for Thecostraca.</title>
        <authorList>
            <person name="Kim W."/>
        </authorList>
    </citation>
    <scope>NUCLEOTIDE SEQUENCE [LARGE SCALE GENOMIC DNA]</scope>
    <source>
        <strain evidence="7">SNU_AA5</strain>
        <tissue evidence="7">Soma without cirri and trophi</tissue>
    </source>
</reference>
<gene>
    <name evidence="7" type="ORF">FJT64_025138</name>
</gene>
<evidence type="ECO:0000256" key="4">
    <source>
        <dbReference type="ARBA" id="ARBA00023180"/>
    </source>
</evidence>
<dbReference type="GO" id="GO:0005581">
    <property type="term" value="C:collagen trimer"/>
    <property type="evidence" value="ECO:0007669"/>
    <property type="project" value="UniProtKB-KW"/>
</dbReference>
<dbReference type="AlphaFoldDB" id="A0A6A4W666"/>
<dbReference type="InterPro" id="IPR008160">
    <property type="entry name" value="Collagen"/>
</dbReference>
<dbReference type="SUPFAM" id="SSF48113">
    <property type="entry name" value="Heme-dependent peroxidases"/>
    <property type="match status" value="2"/>
</dbReference>
<keyword evidence="2" id="KW-0964">Secreted</keyword>
<feature type="region of interest" description="Disordered" evidence="5">
    <location>
        <begin position="597"/>
        <end position="616"/>
    </location>
</feature>
<keyword evidence="3" id="KW-0560">Oxidoreductase</keyword>
<dbReference type="GO" id="GO:0006979">
    <property type="term" value="P:response to oxidative stress"/>
    <property type="evidence" value="ECO:0007669"/>
    <property type="project" value="InterPro"/>
</dbReference>
<evidence type="ECO:0000256" key="5">
    <source>
        <dbReference type="SAM" id="MobiDB-lite"/>
    </source>
</evidence>
<dbReference type="Pfam" id="PF01391">
    <property type="entry name" value="Collagen"/>
    <property type="match status" value="2"/>
</dbReference>
<feature type="domain" description="Prokaryotic-type class I peptide chain release factors" evidence="6">
    <location>
        <begin position="948"/>
        <end position="964"/>
    </location>
</feature>
<dbReference type="FunFam" id="3.30.160.20:FF:000046">
    <property type="entry name" value="Peptidyl-tRNA hydrolase ICT1"/>
    <property type="match status" value="1"/>
</dbReference>
<evidence type="ECO:0000256" key="1">
    <source>
        <dbReference type="ARBA" id="ARBA00004613"/>
    </source>
</evidence>
<dbReference type="InterPro" id="IPR037120">
    <property type="entry name" value="Haem_peroxidase_sf_animal"/>
</dbReference>
<dbReference type="InterPro" id="IPR000352">
    <property type="entry name" value="Pep_chain_release_fac_I"/>
</dbReference>